<evidence type="ECO:0000313" key="2">
    <source>
        <dbReference type="Proteomes" id="UP000197007"/>
    </source>
</evidence>
<gene>
    <name evidence="1" type="ORF">CBG49_01000</name>
</gene>
<dbReference type="InterPro" id="IPR035093">
    <property type="entry name" value="RelE/ParE_toxin_dom_sf"/>
</dbReference>
<proteinExistence type="predicted"/>
<organism evidence="1 2">
    <name type="scientific">Capnocytophaga endodontalis</name>
    <dbReference type="NCBI Taxonomy" id="2708117"/>
    <lineage>
        <taxon>Bacteria</taxon>
        <taxon>Pseudomonadati</taxon>
        <taxon>Bacteroidota</taxon>
        <taxon>Flavobacteriia</taxon>
        <taxon>Flavobacteriales</taxon>
        <taxon>Flavobacteriaceae</taxon>
        <taxon>Capnocytophaga</taxon>
    </lineage>
</organism>
<name>A0A1Z4BKH5_9FLAO</name>
<keyword evidence="2" id="KW-1185">Reference proteome</keyword>
<dbReference type="Proteomes" id="UP000197007">
    <property type="component" value="Chromosome"/>
</dbReference>
<evidence type="ECO:0000313" key="1">
    <source>
        <dbReference type="EMBL" id="ASF41773.1"/>
    </source>
</evidence>
<reference evidence="2" key="1">
    <citation type="submission" date="2017-06" db="EMBL/GenBank/DDBJ databases">
        <title>Complete genome sequence of Capnocytophaga sp. KCOM 1579 (=ChDC OS43) isolated from a human refractory periapical abscess lesion.</title>
        <authorList>
            <person name="Kook J.-K."/>
            <person name="Park S.-N."/>
            <person name="Lim Y.K."/>
            <person name="Roh H."/>
        </authorList>
    </citation>
    <scope>NUCLEOTIDE SEQUENCE [LARGE SCALE GENOMIC DNA]</scope>
    <source>
        <strain evidence="2">ChDC OS43</strain>
    </source>
</reference>
<accession>A0A1Z4BKH5</accession>
<protein>
    <recommendedName>
        <fullName evidence="3">Plasmid stabilization protein ParE</fullName>
    </recommendedName>
</protein>
<sequence length="96" mass="11630">MEIRWTEEAIKNLENTLDFWDKHNYSNVYSNKIISELKQVELAIAENPYFLTKFIESVKLYQRHFLKGKFSLYYDIIEEENIVLVKFFRSCSQKPL</sequence>
<evidence type="ECO:0008006" key="3">
    <source>
        <dbReference type="Google" id="ProtNLM"/>
    </source>
</evidence>
<dbReference type="Gene3D" id="3.30.2310.20">
    <property type="entry name" value="RelE-like"/>
    <property type="match status" value="1"/>
</dbReference>
<dbReference type="RefSeq" id="WP_088592993.1">
    <property type="nucleotide sequence ID" value="NZ_CP022022.1"/>
</dbReference>
<dbReference type="KEGG" id="capn:CBG49_01000"/>
<dbReference type="AlphaFoldDB" id="A0A1Z4BKH5"/>
<dbReference type="EMBL" id="CP022022">
    <property type="protein sequence ID" value="ASF41773.1"/>
    <property type="molecule type" value="Genomic_DNA"/>
</dbReference>